<dbReference type="Proteomes" id="UP000034455">
    <property type="component" value="Unassembled WGS sequence"/>
</dbReference>
<dbReference type="RefSeq" id="WP_026034737.1">
    <property type="nucleotide sequence ID" value="NZ_BKAS01000012.1"/>
</dbReference>
<dbReference type="GO" id="GO:0030246">
    <property type="term" value="F:carbohydrate binding"/>
    <property type="evidence" value="ECO:0007669"/>
    <property type="project" value="TreeGrafter"/>
</dbReference>
<name>A0A0M2NW86_STACC</name>
<evidence type="ECO:0000256" key="1">
    <source>
        <dbReference type="ARBA" id="ARBA00022729"/>
    </source>
</evidence>
<dbReference type="CDD" id="cd13671">
    <property type="entry name" value="PBP2_TRAP_SBP_like_3"/>
    <property type="match status" value="1"/>
</dbReference>
<dbReference type="PATRIC" id="fig|74704.6.peg.2703"/>
<dbReference type="GO" id="GO:0030288">
    <property type="term" value="C:outer membrane-bounded periplasmic space"/>
    <property type="evidence" value="ECO:0007669"/>
    <property type="project" value="InterPro"/>
</dbReference>
<dbReference type="InterPro" id="IPR004682">
    <property type="entry name" value="TRAP_DctP"/>
</dbReference>
<dbReference type="SUPFAM" id="SSF53850">
    <property type="entry name" value="Periplasmic binding protein-like II"/>
    <property type="match status" value="1"/>
</dbReference>
<dbReference type="Pfam" id="PF03480">
    <property type="entry name" value="DctP"/>
    <property type="match status" value="1"/>
</dbReference>
<dbReference type="PANTHER" id="PTHR33376:SF2">
    <property type="entry name" value="DICARBOXYLATE-BINDING PERIPLASMIC PROTEIN"/>
    <property type="match status" value="1"/>
</dbReference>
<dbReference type="PANTHER" id="PTHR33376">
    <property type="match status" value="1"/>
</dbReference>
<dbReference type="NCBIfam" id="NF037995">
    <property type="entry name" value="TRAP_S1"/>
    <property type="match status" value="1"/>
</dbReference>
<dbReference type="GO" id="GO:0055085">
    <property type="term" value="P:transmembrane transport"/>
    <property type="evidence" value="ECO:0007669"/>
    <property type="project" value="InterPro"/>
</dbReference>
<reference evidence="2 3" key="1">
    <citation type="submission" date="2015-03" db="EMBL/GenBank/DDBJ databases">
        <title>Genome Assembly of Staphylococcus cohnii subsp. cohnii strain G22B2.</title>
        <authorList>
            <person name="Nair G."/>
            <person name="Kaur G."/>
            <person name="Khatri I."/>
            <person name="Singh N.K."/>
            <person name="Sathyabama S."/>
            <person name="Maurya S.K."/>
            <person name="Subramanian S."/>
            <person name="Agrewala J.N."/>
            <person name="Mayilraj S."/>
        </authorList>
    </citation>
    <scope>NUCLEOTIDE SEQUENCE [LARGE SCALE GENOMIC DNA]</scope>
    <source>
        <strain evidence="2 3">G22B2</strain>
    </source>
</reference>
<sequence length="345" mass="39485">MRKFTLLLVSAFFTMGMVLMMLTNEETIAKTKTKEIMLAHNQPTEHPVHKSLKIFKDRLEKESHGQIKVNIYPNGQLGSEREAIEMTQTNAIQMTKVSAGALESFSPTYSLFNMPYLFESEDNYRHVMKRQNVQDAFFKSTGDQGFLGITYYDAGMRNIYTKDKKIKDNKDLKGLKIRVQPGKTSVDLIKSLGGTPTPMDYGEVYTAMQSGVIDAAENNETSLTTNNHGEVAKNYYYTEHATVPDILIMNKETYDSLTKQQQKWLEDAADYSTKKHEVIWDKAVSDAKKTATEKMGVKFHDVDKSTFKATSKPLQDEFKNNPDTKEDYKLIEKEEQRYEKSKANH</sequence>
<comment type="caution">
    <text evidence="2">The sequence shown here is derived from an EMBL/GenBank/DDBJ whole genome shotgun (WGS) entry which is preliminary data.</text>
</comment>
<evidence type="ECO:0000313" key="2">
    <source>
        <dbReference type="EMBL" id="KKI64252.1"/>
    </source>
</evidence>
<protein>
    <submittedName>
        <fullName evidence="2">Putative D-glucuronide-specific TRAP transporter, substrate-binding component</fullName>
    </submittedName>
</protein>
<accession>A0A0M2NW86</accession>
<gene>
    <name evidence="2" type="ORF">UF66_2591</name>
</gene>
<dbReference type="PIRSF" id="PIRSF006470">
    <property type="entry name" value="DctB"/>
    <property type="match status" value="1"/>
</dbReference>
<evidence type="ECO:0000313" key="3">
    <source>
        <dbReference type="Proteomes" id="UP000034455"/>
    </source>
</evidence>
<proteinExistence type="predicted"/>
<dbReference type="NCBIfam" id="TIGR00787">
    <property type="entry name" value="dctP"/>
    <property type="match status" value="1"/>
</dbReference>
<organism evidence="2 3">
    <name type="scientific">Staphylococcus cohnii subsp. cohnii</name>
    <dbReference type="NCBI Taxonomy" id="74704"/>
    <lineage>
        <taxon>Bacteria</taxon>
        <taxon>Bacillati</taxon>
        <taxon>Bacillota</taxon>
        <taxon>Bacilli</taxon>
        <taxon>Bacillales</taxon>
        <taxon>Staphylococcaceae</taxon>
        <taxon>Staphylococcus</taxon>
        <taxon>Staphylococcus cohnii species complex</taxon>
    </lineage>
</organism>
<dbReference type="Gene3D" id="3.40.190.170">
    <property type="entry name" value="Bacterial extracellular solute-binding protein, family 7"/>
    <property type="match status" value="1"/>
</dbReference>
<dbReference type="AlphaFoldDB" id="A0A0M2NW86"/>
<keyword evidence="1" id="KW-0732">Signal</keyword>
<dbReference type="InterPro" id="IPR038404">
    <property type="entry name" value="TRAP_DctP_sf"/>
</dbReference>
<dbReference type="EMBL" id="LAKJ01000009">
    <property type="protein sequence ID" value="KKI64252.1"/>
    <property type="molecule type" value="Genomic_DNA"/>
</dbReference>
<dbReference type="InterPro" id="IPR018389">
    <property type="entry name" value="DctP_fam"/>
</dbReference>
<dbReference type="GeneID" id="58098445"/>